<name>A0ABQ2XFG5_9BURK</name>
<organism evidence="5 6">
    <name type="scientific">Undibacterium macrobrachii</name>
    <dbReference type="NCBI Taxonomy" id="1119058"/>
    <lineage>
        <taxon>Bacteria</taxon>
        <taxon>Pseudomonadati</taxon>
        <taxon>Pseudomonadota</taxon>
        <taxon>Betaproteobacteria</taxon>
        <taxon>Burkholderiales</taxon>
        <taxon>Oxalobacteraceae</taxon>
        <taxon>Undibacterium</taxon>
    </lineage>
</organism>
<evidence type="ECO:0000259" key="4">
    <source>
        <dbReference type="PROSITE" id="PS01124"/>
    </source>
</evidence>
<evidence type="ECO:0000313" key="6">
    <source>
        <dbReference type="Proteomes" id="UP000620127"/>
    </source>
</evidence>
<dbReference type="SMART" id="SM00342">
    <property type="entry name" value="HTH_ARAC"/>
    <property type="match status" value="1"/>
</dbReference>
<dbReference type="InterPro" id="IPR018062">
    <property type="entry name" value="HTH_AraC-typ_CS"/>
</dbReference>
<keyword evidence="1" id="KW-0805">Transcription regulation</keyword>
<keyword evidence="3" id="KW-0804">Transcription</keyword>
<proteinExistence type="predicted"/>
<dbReference type="CDD" id="cd03136">
    <property type="entry name" value="GATase1_AraC_ArgR_like"/>
    <property type="match status" value="1"/>
</dbReference>
<dbReference type="PANTHER" id="PTHR46796">
    <property type="entry name" value="HTH-TYPE TRANSCRIPTIONAL ACTIVATOR RHAS-RELATED"/>
    <property type="match status" value="1"/>
</dbReference>
<keyword evidence="6" id="KW-1185">Reference proteome</keyword>
<evidence type="ECO:0000256" key="1">
    <source>
        <dbReference type="ARBA" id="ARBA00023015"/>
    </source>
</evidence>
<dbReference type="Pfam" id="PF12833">
    <property type="entry name" value="HTH_18"/>
    <property type="match status" value="1"/>
</dbReference>
<dbReference type="InterPro" id="IPR029062">
    <property type="entry name" value="Class_I_gatase-like"/>
</dbReference>
<accession>A0ABQ2XFG5</accession>
<feature type="domain" description="HTH araC/xylS-type" evidence="4">
    <location>
        <begin position="232"/>
        <end position="330"/>
    </location>
</feature>
<evidence type="ECO:0000313" key="5">
    <source>
        <dbReference type="EMBL" id="GGX13971.1"/>
    </source>
</evidence>
<dbReference type="Proteomes" id="UP000620127">
    <property type="component" value="Unassembled WGS sequence"/>
</dbReference>
<comment type="caution">
    <text evidence="5">The sequence shown here is derived from an EMBL/GenBank/DDBJ whole genome shotgun (WGS) entry which is preliminary data.</text>
</comment>
<sequence>MNVEASALTKAIMQPPFSVSLILLPGFSLFAFGAVRSLFAAANEVGGELLYQVEQFVTDGAQAITQCGVALSARPIDQLQRADLLMLVADERVEPSIANTTGNFLKQYLSSSHHAGESILGGCGTGTQILAEHGLLDGYRAAIHWQILADAVKRYPNIVFTPGLFEIDRNRISAGAGAAVLDLLLHWLEQRHGNTFAAEVAASLGLDRLRGSDERQPVPASAQPALGSARLKEALELMAANLAEPLQAEDIAQLVGVSRRQLERLFRQHLDTFPSRYYLELRLKHARRQLKQTTQSILQVGLACGFTSGPHFSTTYRNYFGYTPREERARHSMPQAMTKNSEEDIQ</sequence>
<dbReference type="PROSITE" id="PS00041">
    <property type="entry name" value="HTH_ARAC_FAMILY_1"/>
    <property type="match status" value="1"/>
</dbReference>
<keyword evidence="2" id="KW-0238">DNA-binding</keyword>
<dbReference type="Gene3D" id="3.40.50.880">
    <property type="match status" value="1"/>
</dbReference>
<dbReference type="EMBL" id="BMYT01000003">
    <property type="protein sequence ID" value="GGX13971.1"/>
    <property type="molecule type" value="Genomic_DNA"/>
</dbReference>
<evidence type="ECO:0000256" key="2">
    <source>
        <dbReference type="ARBA" id="ARBA00023125"/>
    </source>
</evidence>
<dbReference type="Gene3D" id="1.10.10.60">
    <property type="entry name" value="Homeodomain-like"/>
    <property type="match status" value="1"/>
</dbReference>
<evidence type="ECO:0000256" key="3">
    <source>
        <dbReference type="ARBA" id="ARBA00023163"/>
    </source>
</evidence>
<dbReference type="SUPFAM" id="SSF46689">
    <property type="entry name" value="Homeodomain-like"/>
    <property type="match status" value="2"/>
</dbReference>
<reference evidence="6" key="1">
    <citation type="journal article" date="2019" name="Int. J. Syst. Evol. Microbiol.">
        <title>The Global Catalogue of Microorganisms (GCM) 10K type strain sequencing project: providing services to taxonomists for standard genome sequencing and annotation.</title>
        <authorList>
            <consortium name="The Broad Institute Genomics Platform"/>
            <consortium name="The Broad Institute Genome Sequencing Center for Infectious Disease"/>
            <person name="Wu L."/>
            <person name="Ma J."/>
        </authorList>
    </citation>
    <scope>NUCLEOTIDE SEQUENCE [LARGE SCALE GENOMIC DNA]</scope>
    <source>
        <strain evidence="6">KCTC 23916</strain>
    </source>
</reference>
<dbReference type="InterPro" id="IPR050204">
    <property type="entry name" value="AraC_XylS_family_regulators"/>
</dbReference>
<protein>
    <submittedName>
        <fullName evidence="5">AraC family transcriptional regulator</fullName>
    </submittedName>
</protein>
<dbReference type="SUPFAM" id="SSF52317">
    <property type="entry name" value="Class I glutamine amidotransferase-like"/>
    <property type="match status" value="1"/>
</dbReference>
<dbReference type="PROSITE" id="PS01124">
    <property type="entry name" value="HTH_ARAC_FAMILY_2"/>
    <property type="match status" value="1"/>
</dbReference>
<dbReference type="InterPro" id="IPR009057">
    <property type="entry name" value="Homeodomain-like_sf"/>
</dbReference>
<dbReference type="InterPro" id="IPR018060">
    <property type="entry name" value="HTH_AraC"/>
</dbReference>
<gene>
    <name evidence="5" type="ORF">GCM10011282_20120</name>
</gene>